<dbReference type="AlphaFoldDB" id="A0A914UZW9"/>
<evidence type="ECO:0000313" key="2">
    <source>
        <dbReference type="WBParaSite" id="PSAMB.scaffold1381size32332.g12798.t1"/>
    </source>
</evidence>
<reference evidence="2" key="1">
    <citation type="submission" date="2022-11" db="UniProtKB">
        <authorList>
            <consortium name="WormBaseParasite"/>
        </authorList>
    </citation>
    <scope>IDENTIFICATION</scope>
</reference>
<keyword evidence="1" id="KW-1185">Reference proteome</keyword>
<name>A0A914UZW9_9BILA</name>
<protein>
    <submittedName>
        <fullName evidence="2">Apple domain-containing protein</fullName>
    </submittedName>
</protein>
<dbReference type="Proteomes" id="UP000887566">
    <property type="component" value="Unplaced"/>
</dbReference>
<sequence>MQETCWPIAVYPYNLVWLYSVAAAVISTNTLSSSPQQPTNWIGFCASLTAVKDIASRSRKCRCSSEKECAPFAILKLKGDQVCDDSSFVPKGANPFRLPPETARCTDTCVNCFGNATAACPRTGGPVMSGLLCICRNHKGKLLFLSEGDRYTH</sequence>
<accession>A0A914UZW9</accession>
<organism evidence="1 2">
    <name type="scientific">Plectus sambesii</name>
    <dbReference type="NCBI Taxonomy" id="2011161"/>
    <lineage>
        <taxon>Eukaryota</taxon>
        <taxon>Metazoa</taxon>
        <taxon>Ecdysozoa</taxon>
        <taxon>Nematoda</taxon>
        <taxon>Chromadorea</taxon>
        <taxon>Plectida</taxon>
        <taxon>Plectina</taxon>
        <taxon>Plectoidea</taxon>
        <taxon>Plectidae</taxon>
        <taxon>Plectus</taxon>
    </lineage>
</organism>
<evidence type="ECO:0000313" key="1">
    <source>
        <dbReference type="Proteomes" id="UP000887566"/>
    </source>
</evidence>
<proteinExistence type="predicted"/>
<dbReference type="WBParaSite" id="PSAMB.scaffold1381size32332.g12798.t1">
    <property type="protein sequence ID" value="PSAMB.scaffold1381size32332.g12798.t1"/>
    <property type="gene ID" value="PSAMB.scaffold1381size32332.g12798"/>
</dbReference>